<protein>
    <submittedName>
        <fullName evidence="2">Uncharacterized protein</fullName>
    </submittedName>
</protein>
<gene>
    <name evidence="2" type="ORF">BCR37DRAFT_377423</name>
</gene>
<organism evidence="2 3">
    <name type="scientific">Protomyces lactucae-debilis</name>
    <dbReference type="NCBI Taxonomy" id="2754530"/>
    <lineage>
        <taxon>Eukaryota</taxon>
        <taxon>Fungi</taxon>
        <taxon>Dikarya</taxon>
        <taxon>Ascomycota</taxon>
        <taxon>Taphrinomycotina</taxon>
        <taxon>Taphrinomycetes</taxon>
        <taxon>Taphrinales</taxon>
        <taxon>Protomycetaceae</taxon>
        <taxon>Protomyces</taxon>
    </lineage>
</organism>
<name>A0A1Y2FQW2_PROLT</name>
<reference evidence="2 3" key="1">
    <citation type="submission" date="2016-07" db="EMBL/GenBank/DDBJ databases">
        <title>Pervasive Adenine N6-methylation of Active Genes in Fungi.</title>
        <authorList>
            <consortium name="DOE Joint Genome Institute"/>
            <person name="Mondo S.J."/>
            <person name="Dannebaum R.O."/>
            <person name="Kuo R.C."/>
            <person name="Labutti K."/>
            <person name="Haridas S."/>
            <person name="Kuo A."/>
            <person name="Salamov A."/>
            <person name="Ahrendt S.R."/>
            <person name="Lipzen A."/>
            <person name="Sullivan W."/>
            <person name="Andreopoulos W.B."/>
            <person name="Clum A."/>
            <person name="Lindquist E."/>
            <person name="Daum C."/>
            <person name="Ramamoorthy G.K."/>
            <person name="Gryganskyi A."/>
            <person name="Culley D."/>
            <person name="Magnuson J.K."/>
            <person name="James T.Y."/>
            <person name="O'Malley M.A."/>
            <person name="Stajich J.E."/>
            <person name="Spatafora J.W."/>
            <person name="Visel A."/>
            <person name="Grigoriev I.V."/>
        </authorList>
    </citation>
    <scope>NUCLEOTIDE SEQUENCE [LARGE SCALE GENOMIC DNA]</scope>
    <source>
        <strain evidence="2 3">12-1054</strain>
    </source>
</reference>
<feature type="chain" id="PRO_5013231641" evidence="1">
    <location>
        <begin position="23"/>
        <end position="70"/>
    </location>
</feature>
<sequence>MLTNTMKVAFVAACGILLGVQAAVPPTQPQADIFCNSKASHEHGVENVMTCAKGDLKWEYSEGKCKALCK</sequence>
<keyword evidence="1" id="KW-0732">Signal</keyword>
<feature type="signal peptide" evidence="1">
    <location>
        <begin position="1"/>
        <end position="22"/>
    </location>
</feature>
<dbReference type="AlphaFoldDB" id="A0A1Y2FQW2"/>
<dbReference type="Proteomes" id="UP000193685">
    <property type="component" value="Unassembled WGS sequence"/>
</dbReference>
<comment type="caution">
    <text evidence="2">The sequence shown here is derived from an EMBL/GenBank/DDBJ whole genome shotgun (WGS) entry which is preliminary data.</text>
</comment>
<proteinExistence type="predicted"/>
<dbReference type="GeneID" id="63785419"/>
<dbReference type="RefSeq" id="XP_040727196.1">
    <property type="nucleotide sequence ID" value="XM_040868820.1"/>
</dbReference>
<accession>A0A1Y2FQW2</accession>
<keyword evidence="3" id="KW-1185">Reference proteome</keyword>
<evidence type="ECO:0000313" key="2">
    <source>
        <dbReference type="EMBL" id="ORY85714.1"/>
    </source>
</evidence>
<dbReference type="EMBL" id="MCFI01000004">
    <property type="protein sequence ID" value="ORY85714.1"/>
    <property type="molecule type" value="Genomic_DNA"/>
</dbReference>
<evidence type="ECO:0000256" key="1">
    <source>
        <dbReference type="SAM" id="SignalP"/>
    </source>
</evidence>
<evidence type="ECO:0000313" key="3">
    <source>
        <dbReference type="Proteomes" id="UP000193685"/>
    </source>
</evidence>